<protein>
    <submittedName>
        <fullName evidence="1">Predicted protein</fullName>
    </submittedName>
</protein>
<dbReference type="Gene3D" id="4.10.520.10">
    <property type="entry name" value="IHF-like DNA-binding proteins"/>
    <property type="match status" value="1"/>
</dbReference>
<proteinExistence type="predicted"/>
<gene>
    <name evidence="1" type="ORF">SSFG_01429</name>
</gene>
<dbReference type="AlphaFoldDB" id="D6A8V8"/>
<accession>D6A8V8</accession>
<dbReference type="Proteomes" id="UP000003824">
    <property type="component" value="Unassembled WGS sequence"/>
</dbReference>
<dbReference type="InterPro" id="IPR010992">
    <property type="entry name" value="IHF-like_DNA-bd_dom_sf"/>
</dbReference>
<dbReference type="eggNOG" id="ENOG5031T81">
    <property type="taxonomic scope" value="Bacteria"/>
</dbReference>
<organism evidence="1 2">
    <name type="scientific">Streptomyces viridosporus (strain ATCC 14672 / DSM 40746 / JCM 4963 / KCTC 9882 / NRRL B-12104 / FH 1290)</name>
    <name type="common">Streptomyces ghanaensis</name>
    <dbReference type="NCBI Taxonomy" id="566461"/>
    <lineage>
        <taxon>Bacteria</taxon>
        <taxon>Bacillati</taxon>
        <taxon>Actinomycetota</taxon>
        <taxon>Actinomycetes</taxon>
        <taxon>Kitasatosporales</taxon>
        <taxon>Streptomycetaceae</taxon>
        <taxon>Streptomyces</taxon>
    </lineage>
</organism>
<dbReference type="GO" id="GO:0003677">
    <property type="term" value="F:DNA binding"/>
    <property type="evidence" value="ECO:0007669"/>
    <property type="project" value="InterPro"/>
</dbReference>
<dbReference type="SUPFAM" id="SSF47729">
    <property type="entry name" value="IHF-like DNA-binding proteins"/>
    <property type="match status" value="1"/>
</dbReference>
<reference evidence="2" key="1">
    <citation type="submission" date="2008-12" db="EMBL/GenBank/DDBJ databases">
        <title>Annotation of Streptomyces ghanaensis ATCC 14672.</title>
        <authorList>
            <consortium name="The Broad Institute Genome Sequencing Platform"/>
            <consortium name="Broad Institute Microbial Sequencing Center"/>
            <person name="Fischbach M."/>
            <person name="Ward D."/>
            <person name="Young S."/>
            <person name="Kodira C.D."/>
            <person name="Zeng Q."/>
            <person name="Koehrsen M."/>
            <person name="Godfrey P."/>
            <person name="Alvarado L."/>
            <person name="Berlin A.M."/>
            <person name="Borenstein D."/>
            <person name="Chen Z."/>
            <person name="Engels R."/>
            <person name="Freedman E."/>
            <person name="Gellesch M."/>
            <person name="Goldberg J."/>
            <person name="Griggs A."/>
            <person name="Gujja S."/>
            <person name="Heiman D.I."/>
            <person name="Hepburn T.A."/>
            <person name="Howarth C."/>
            <person name="Jen D."/>
            <person name="Larson L."/>
            <person name="Lewis B."/>
            <person name="Mehta T."/>
            <person name="Park D."/>
            <person name="Pearson M."/>
            <person name="Roberts A."/>
            <person name="Saif S."/>
            <person name="Shea T.D."/>
            <person name="Shenoy N."/>
            <person name="Sisk P."/>
            <person name="Stolte C."/>
            <person name="Sykes S.N."/>
            <person name="Walk T."/>
            <person name="White J."/>
            <person name="Yandava C."/>
            <person name="Straight P."/>
            <person name="Clardy J."/>
            <person name="Hung D."/>
            <person name="Kolter R."/>
            <person name="Mekalanos J."/>
            <person name="Walker S."/>
            <person name="Walsh C.T."/>
            <person name="Wieland B.L.C."/>
            <person name="Ilzarbe M."/>
            <person name="Galagan J."/>
            <person name="Nusbaum C."/>
            <person name="Birren B."/>
        </authorList>
    </citation>
    <scope>NUCLEOTIDE SEQUENCE [LARGE SCALE GENOMIC DNA]</scope>
    <source>
        <strain evidence="2">ATCC 14672 / DSM 40746 / JCM 4963 / KCTC 9882 / NRRL B-12104 / FH 1290</strain>
    </source>
</reference>
<name>D6A8V8_STRV1</name>
<evidence type="ECO:0000313" key="1">
    <source>
        <dbReference type="EMBL" id="EFE66176.2"/>
    </source>
</evidence>
<dbReference type="EMBL" id="DS999641">
    <property type="protein sequence ID" value="EFE66176.2"/>
    <property type="molecule type" value="Genomic_DNA"/>
</dbReference>
<sequence length="111" mass="11772">MHRPVRAATMALRAPALRLPTEQAGHMDKTQLIEATTGRAADDGDQLTTESVGHTLDALFGTVEHPGSIAEALGRGETVHLGSFGSFHLEGGTAAFRPGKALTEFLQHTTR</sequence>
<evidence type="ECO:0000313" key="2">
    <source>
        <dbReference type="Proteomes" id="UP000003824"/>
    </source>
</evidence>